<dbReference type="SUPFAM" id="SSF46689">
    <property type="entry name" value="Homeodomain-like"/>
    <property type="match status" value="2"/>
</dbReference>
<dbReference type="InterPro" id="IPR037923">
    <property type="entry name" value="HTH-like"/>
</dbReference>
<evidence type="ECO:0000313" key="7">
    <source>
        <dbReference type="EMBL" id="THF84613.1"/>
    </source>
</evidence>
<dbReference type="InterPro" id="IPR018062">
    <property type="entry name" value="HTH_AraC-typ_CS"/>
</dbReference>
<dbReference type="SUPFAM" id="SSF51215">
    <property type="entry name" value="Regulatory protein AraC"/>
    <property type="match status" value="1"/>
</dbReference>
<dbReference type="OrthoDB" id="2490497at2"/>
<feature type="domain" description="Fe/B12 periplasmic-binding" evidence="6">
    <location>
        <begin position="346"/>
        <end position="610"/>
    </location>
</feature>
<evidence type="ECO:0000259" key="6">
    <source>
        <dbReference type="PROSITE" id="PS50983"/>
    </source>
</evidence>
<dbReference type="PROSITE" id="PS50983">
    <property type="entry name" value="FE_B12_PBP"/>
    <property type="match status" value="1"/>
</dbReference>
<reference evidence="7 8" key="1">
    <citation type="submission" date="2019-04" db="EMBL/GenBank/DDBJ databases">
        <title>Cohnella sp. nov. isolated from preserved vegetables.</title>
        <authorList>
            <person name="Lin S.-Y."/>
            <person name="Hung M.-H."/>
            <person name="Young C.-C."/>
        </authorList>
    </citation>
    <scope>NUCLEOTIDE SEQUENCE [LARGE SCALE GENOMIC DNA]</scope>
    <source>
        <strain evidence="7 8">CC-MHH1044</strain>
    </source>
</reference>
<dbReference type="InterPro" id="IPR002491">
    <property type="entry name" value="ABC_transptr_periplasmic_BD"/>
</dbReference>
<feature type="region of interest" description="Disordered" evidence="4">
    <location>
        <begin position="609"/>
        <end position="630"/>
    </location>
</feature>
<dbReference type="RefSeq" id="WP_136367928.1">
    <property type="nucleotide sequence ID" value="NZ_SSOB01000001.1"/>
</dbReference>
<name>A0A4S4CAZ3_9BACL</name>
<dbReference type="PANTHER" id="PTHR43280:SF2">
    <property type="entry name" value="HTH-TYPE TRANSCRIPTIONAL REGULATOR EXSA"/>
    <property type="match status" value="1"/>
</dbReference>
<evidence type="ECO:0000259" key="5">
    <source>
        <dbReference type="PROSITE" id="PS01124"/>
    </source>
</evidence>
<feature type="compositionally biased region" description="Basic and acidic residues" evidence="4">
    <location>
        <begin position="620"/>
        <end position="630"/>
    </location>
</feature>
<dbReference type="InterPro" id="IPR018060">
    <property type="entry name" value="HTH_AraC"/>
</dbReference>
<dbReference type="InterPro" id="IPR009057">
    <property type="entry name" value="Homeodomain-like_sf"/>
</dbReference>
<comment type="caution">
    <text evidence="7">The sequence shown here is derived from an EMBL/GenBank/DDBJ whole genome shotgun (WGS) entry which is preliminary data.</text>
</comment>
<feature type="compositionally biased region" description="Low complexity" evidence="4">
    <location>
        <begin position="609"/>
        <end position="619"/>
    </location>
</feature>
<keyword evidence="3" id="KW-0804">Transcription</keyword>
<dbReference type="PROSITE" id="PS01124">
    <property type="entry name" value="HTH_ARAC_FAMILY_2"/>
    <property type="match status" value="1"/>
</dbReference>
<keyword evidence="8" id="KW-1185">Reference proteome</keyword>
<evidence type="ECO:0000256" key="4">
    <source>
        <dbReference type="SAM" id="MobiDB-lite"/>
    </source>
</evidence>
<gene>
    <name evidence="7" type="ORF">E6C55_01140</name>
</gene>
<dbReference type="Gene3D" id="1.10.10.60">
    <property type="entry name" value="Homeodomain-like"/>
    <property type="match status" value="2"/>
</dbReference>
<dbReference type="Gene3D" id="3.40.50.1980">
    <property type="entry name" value="Nitrogenase molybdenum iron protein domain"/>
    <property type="match status" value="2"/>
</dbReference>
<evidence type="ECO:0000256" key="2">
    <source>
        <dbReference type="ARBA" id="ARBA00023125"/>
    </source>
</evidence>
<dbReference type="PANTHER" id="PTHR43280">
    <property type="entry name" value="ARAC-FAMILY TRANSCRIPTIONAL REGULATOR"/>
    <property type="match status" value="1"/>
</dbReference>
<dbReference type="Pfam" id="PF01497">
    <property type="entry name" value="Peripla_BP_2"/>
    <property type="match status" value="1"/>
</dbReference>
<dbReference type="SMART" id="SM00342">
    <property type="entry name" value="HTH_ARAC"/>
    <property type="match status" value="1"/>
</dbReference>
<keyword evidence="1" id="KW-0805">Transcription regulation</keyword>
<evidence type="ECO:0000313" key="8">
    <source>
        <dbReference type="Proteomes" id="UP000310636"/>
    </source>
</evidence>
<dbReference type="GO" id="GO:0003700">
    <property type="term" value="F:DNA-binding transcription factor activity"/>
    <property type="evidence" value="ECO:0007669"/>
    <property type="project" value="InterPro"/>
</dbReference>
<protein>
    <submittedName>
        <fullName evidence="7">Helix-turn-helix domain-containing protein</fullName>
    </submittedName>
</protein>
<evidence type="ECO:0000256" key="3">
    <source>
        <dbReference type="ARBA" id="ARBA00023163"/>
    </source>
</evidence>
<dbReference type="AlphaFoldDB" id="A0A4S4CAZ3"/>
<dbReference type="GO" id="GO:0043565">
    <property type="term" value="F:sequence-specific DNA binding"/>
    <property type="evidence" value="ECO:0007669"/>
    <property type="project" value="InterPro"/>
</dbReference>
<accession>A0A4S4CAZ3</accession>
<feature type="domain" description="HTH araC/xylS-type" evidence="5">
    <location>
        <begin position="245"/>
        <end position="343"/>
    </location>
</feature>
<dbReference type="PROSITE" id="PS00041">
    <property type="entry name" value="HTH_ARAC_FAMILY_1"/>
    <property type="match status" value="1"/>
</dbReference>
<dbReference type="Pfam" id="PF12833">
    <property type="entry name" value="HTH_18"/>
    <property type="match status" value="1"/>
</dbReference>
<dbReference type="EMBL" id="SSOB01000001">
    <property type="protein sequence ID" value="THF84613.1"/>
    <property type="molecule type" value="Genomic_DNA"/>
</dbReference>
<proteinExistence type="predicted"/>
<organism evidence="7 8">
    <name type="scientific">Cohnella fermenti</name>
    <dbReference type="NCBI Taxonomy" id="2565925"/>
    <lineage>
        <taxon>Bacteria</taxon>
        <taxon>Bacillati</taxon>
        <taxon>Bacillota</taxon>
        <taxon>Bacilli</taxon>
        <taxon>Bacillales</taxon>
        <taxon>Paenibacillaceae</taxon>
        <taxon>Cohnella</taxon>
    </lineage>
</organism>
<evidence type="ECO:0000256" key="1">
    <source>
        <dbReference type="ARBA" id="ARBA00023015"/>
    </source>
</evidence>
<keyword evidence="2" id="KW-0238">DNA-binding</keyword>
<dbReference type="SUPFAM" id="SSF53807">
    <property type="entry name" value="Helical backbone' metal receptor"/>
    <property type="match status" value="1"/>
</dbReference>
<sequence>MFLKKSVVTKNGKPYCYYKIVTSYKDENGRSKHRLVKHLGALDEAAAEEVRKSLREQKKLRAAYSEAPASPEPLGPLAAAAVLPRGIQRLVYSPFTQKEWNVADSDLLILAREGEGELYLLGRKFSLNRETALFCPPGVGMHIFNTGDRKLIVDRVSFDAIEPAAPHSGEEIAYRRRPAGWADAGEIRLSSPYHSLHLAQELFEEMTDRGTKSLLRFQSLLCELLHSLTSARPPSEEDRLLPAIERAVAYIDDNYSEDVTREQLASMAGISPEHFSRLFKDKTGTSFVKYLLRLRLTRAQELLQTSGLGVKDIAQSVGLKNEFYFSRKFKEKVGVPPAAYAAKPKVYASFQHQLTSVLLTLGIVPRLAIIEPWMAEHYAGSGLDLSGMERIAGWNEGTEARIAGLAPDLIACSSIFEPLPLLKRIAPVLPVSLEDLGWREQFLLIADIAGRRSRAERWLAEFDESTANARERLRTLLDPGDTVAIYKLVSGKIYVYGDLRSMSGPLMYQWLRLSPPPKVKTDIIDRRLLNRLVPLEELSQYDADHIFLLPYSSHWVDESTTLYRTPEWRQLRAVRKGQVYEANPDVFYGFDPLSMSLQLEETLRWFSTRSSPAHSSSTRSPERRSPSHSS</sequence>
<dbReference type="Proteomes" id="UP000310636">
    <property type="component" value="Unassembled WGS sequence"/>
</dbReference>